<feature type="domain" description="SMC hinge" evidence="14">
    <location>
        <begin position="605"/>
        <end position="721"/>
    </location>
</feature>
<dbReference type="InterPro" id="IPR036277">
    <property type="entry name" value="SMC_hinge_sf"/>
</dbReference>
<dbReference type="PANTHER" id="PTHR18937:SF172">
    <property type="entry name" value="STRUCTURAL MAINTENANCE OF CHROMOSOMES PROTEIN"/>
    <property type="match status" value="1"/>
</dbReference>
<dbReference type="Gene3D" id="3.40.50.300">
    <property type="entry name" value="P-loop containing nucleotide triphosphate hydrolases"/>
    <property type="match status" value="2"/>
</dbReference>
<keyword evidence="3" id="KW-0132">Cell division</keyword>
<dbReference type="Gene3D" id="1.10.287.1490">
    <property type="match status" value="1"/>
</dbReference>
<comment type="similarity">
    <text evidence="2">Belongs to the SMC family. SMC4 subfamily.</text>
</comment>
<evidence type="ECO:0000256" key="4">
    <source>
        <dbReference type="ARBA" id="ARBA00022741"/>
    </source>
</evidence>
<feature type="compositionally biased region" description="Acidic residues" evidence="13">
    <location>
        <begin position="28"/>
        <end position="44"/>
    </location>
</feature>
<dbReference type="PIRSF" id="PIRSF005719">
    <property type="entry name" value="SMC"/>
    <property type="match status" value="1"/>
</dbReference>
<evidence type="ECO:0000256" key="1">
    <source>
        <dbReference type="ARBA" id="ARBA00004123"/>
    </source>
</evidence>
<evidence type="ECO:0000256" key="8">
    <source>
        <dbReference type="ARBA" id="ARBA00023067"/>
    </source>
</evidence>
<dbReference type="Pfam" id="PF06470">
    <property type="entry name" value="SMC_hinge"/>
    <property type="match status" value="1"/>
</dbReference>
<dbReference type="SUPFAM" id="SSF52540">
    <property type="entry name" value="P-loop containing nucleoside triphosphate hydrolases"/>
    <property type="match status" value="1"/>
</dbReference>
<feature type="compositionally biased region" description="Basic and acidic residues" evidence="13">
    <location>
        <begin position="1090"/>
        <end position="1099"/>
    </location>
</feature>
<dbReference type="FunFam" id="3.40.50.300:FF:000585">
    <property type="entry name" value="Structural maintenance of chromosomes 4"/>
    <property type="match status" value="1"/>
</dbReference>
<evidence type="ECO:0000313" key="16">
    <source>
        <dbReference type="Proteomes" id="UP001152759"/>
    </source>
</evidence>
<protein>
    <recommendedName>
        <fullName evidence="11">Structural maintenance of chromosomes protein</fullName>
    </recommendedName>
</protein>
<accession>A0A9P0A9B4</accession>
<dbReference type="InterPro" id="IPR024704">
    <property type="entry name" value="SMC"/>
</dbReference>
<dbReference type="InterPro" id="IPR003395">
    <property type="entry name" value="RecF/RecN/SMC_N"/>
</dbReference>
<keyword evidence="4" id="KW-0547">Nucleotide-binding</keyword>
<gene>
    <name evidence="15" type="ORF">BEMITA_LOCUS6010</name>
</gene>
<feature type="region of interest" description="Disordered" evidence="13">
    <location>
        <begin position="1"/>
        <end position="44"/>
    </location>
</feature>
<keyword evidence="9 11" id="KW-0539">Nucleus</keyword>
<proteinExistence type="inferred from homology"/>
<comment type="subcellular location">
    <subcellularLocation>
        <location evidence="1 11">Nucleus</location>
    </subcellularLocation>
</comment>
<dbReference type="GO" id="GO:0007076">
    <property type="term" value="P:mitotic chromosome condensation"/>
    <property type="evidence" value="ECO:0007669"/>
    <property type="project" value="TreeGrafter"/>
</dbReference>
<dbReference type="GO" id="GO:0005524">
    <property type="term" value="F:ATP binding"/>
    <property type="evidence" value="ECO:0007669"/>
    <property type="project" value="UniProtKB-KW"/>
</dbReference>
<dbReference type="Pfam" id="PF02463">
    <property type="entry name" value="SMC_N"/>
    <property type="match status" value="2"/>
</dbReference>
<keyword evidence="6" id="KW-0067">ATP-binding</keyword>
<keyword evidence="5" id="KW-0498">Mitosis</keyword>
<dbReference type="GO" id="GO:0000796">
    <property type="term" value="C:condensin complex"/>
    <property type="evidence" value="ECO:0007669"/>
    <property type="project" value="TreeGrafter"/>
</dbReference>
<evidence type="ECO:0000256" key="11">
    <source>
        <dbReference type="PIRNR" id="PIRNR005719"/>
    </source>
</evidence>
<dbReference type="Gene3D" id="3.30.70.1620">
    <property type="match status" value="1"/>
</dbReference>
<name>A0A9P0A9B4_BEMTA</name>
<dbReference type="GO" id="GO:0051301">
    <property type="term" value="P:cell division"/>
    <property type="evidence" value="ECO:0007669"/>
    <property type="project" value="UniProtKB-KW"/>
</dbReference>
<feature type="coiled-coil region" evidence="12">
    <location>
        <begin position="326"/>
        <end position="539"/>
    </location>
</feature>
<evidence type="ECO:0000256" key="9">
    <source>
        <dbReference type="ARBA" id="ARBA00023242"/>
    </source>
</evidence>
<dbReference type="GO" id="GO:0016887">
    <property type="term" value="F:ATP hydrolysis activity"/>
    <property type="evidence" value="ECO:0007669"/>
    <property type="project" value="InterPro"/>
</dbReference>
<reference evidence="15" key="1">
    <citation type="submission" date="2021-12" db="EMBL/GenBank/DDBJ databases">
        <authorList>
            <person name="King R."/>
        </authorList>
    </citation>
    <scope>NUCLEOTIDE SEQUENCE</scope>
</reference>
<evidence type="ECO:0000256" key="6">
    <source>
        <dbReference type="ARBA" id="ARBA00022840"/>
    </source>
</evidence>
<evidence type="ECO:0000313" key="15">
    <source>
        <dbReference type="EMBL" id="CAH0386947.1"/>
    </source>
</evidence>
<organism evidence="15 16">
    <name type="scientific">Bemisia tabaci</name>
    <name type="common">Sweetpotato whitefly</name>
    <name type="synonym">Aleurodes tabaci</name>
    <dbReference type="NCBI Taxonomy" id="7038"/>
    <lineage>
        <taxon>Eukaryota</taxon>
        <taxon>Metazoa</taxon>
        <taxon>Ecdysozoa</taxon>
        <taxon>Arthropoda</taxon>
        <taxon>Hexapoda</taxon>
        <taxon>Insecta</taxon>
        <taxon>Pterygota</taxon>
        <taxon>Neoptera</taxon>
        <taxon>Paraneoptera</taxon>
        <taxon>Hemiptera</taxon>
        <taxon>Sternorrhyncha</taxon>
        <taxon>Aleyrodoidea</taxon>
        <taxon>Aleyrodidae</taxon>
        <taxon>Aleyrodinae</taxon>
        <taxon>Bemisia</taxon>
    </lineage>
</organism>
<evidence type="ECO:0000256" key="12">
    <source>
        <dbReference type="SAM" id="Coils"/>
    </source>
</evidence>
<evidence type="ECO:0000256" key="10">
    <source>
        <dbReference type="ARBA" id="ARBA00023306"/>
    </source>
</evidence>
<dbReference type="SMART" id="SM00968">
    <property type="entry name" value="SMC_hinge"/>
    <property type="match status" value="1"/>
</dbReference>
<dbReference type="InterPro" id="IPR010935">
    <property type="entry name" value="SMC_hinge"/>
</dbReference>
<dbReference type="KEGG" id="btab:109043406"/>
<dbReference type="EMBL" id="OU963864">
    <property type="protein sequence ID" value="CAH0386947.1"/>
    <property type="molecule type" value="Genomic_DNA"/>
</dbReference>
<evidence type="ECO:0000259" key="14">
    <source>
        <dbReference type="SMART" id="SM00968"/>
    </source>
</evidence>
<evidence type="ECO:0000256" key="7">
    <source>
        <dbReference type="ARBA" id="ARBA00023054"/>
    </source>
</evidence>
<dbReference type="FunFam" id="3.40.50.300:FF:000481">
    <property type="entry name" value="Structural maintenance of chromosomes 4"/>
    <property type="match status" value="1"/>
</dbReference>
<keyword evidence="16" id="KW-1185">Reference proteome</keyword>
<feature type="coiled-coil region" evidence="12">
    <location>
        <begin position="259"/>
        <end position="286"/>
    </location>
</feature>
<dbReference type="Proteomes" id="UP001152759">
    <property type="component" value="Chromosome 3"/>
</dbReference>
<dbReference type="SUPFAM" id="SSF57997">
    <property type="entry name" value="Tropomyosin"/>
    <property type="match status" value="1"/>
</dbReference>
<dbReference type="Gene3D" id="1.20.1060.20">
    <property type="match status" value="1"/>
</dbReference>
<feature type="compositionally biased region" description="Acidic residues" evidence="13">
    <location>
        <begin position="1067"/>
        <end position="1089"/>
    </location>
</feature>
<feature type="region of interest" description="Disordered" evidence="13">
    <location>
        <begin position="1045"/>
        <end position="1101"/>
    </location>
</feature>
<dbReference type="InterPro" id="IPR027417">
    <property type="entry name" value="P-loop_NTPase"/>
</dbReference>
<feature type="coiled-coil region" evidence="12">
    <location>
        <begin position="771"/>
        <end position="998"/>
    </location>
</feature>
<evidence type="ECO:0000256" key="2">
    <source>
        <dbReference type="ARBA" id="ARBA00006005"/>
    </source>
</evidence>
<feature type="compositionally biased region" description="Basic and acidic residues" evidence="13">
    <location>
        <begin position="1"/>
        <end position="12"/>
    </location>
</feature>
<evidence type="ECO:0000256" key="5">
    <source>
        <dbReference type="ARBA" id="ARBA00022776"/>
    </source>
</evidence>
<keyword evidence="10" id="KW-0131">Cell cycle</keyword>
<evidence type="ECO:0000256" key="3">
    <source>
        <dbReference type="ARBA" id="ARBA00022618"/>
    </source>
</evidence>
<evidence type="ECO:0000256" key="13">
    <source>
        <dbReference type="SAM" id="MobiDB-lite"/>
    </source>
</evidence>
<dbReference type="GO" id="GO:0005634">
    <property type="term" value="C:nucleus"/>
    <property type="evidence" value="ECO:0007669"/>
    <property type="project" value="UniProtKB-SubCell"/>
</dbReference>
<sequence>MSKRKENSEKLPGESSSSKAKKPKLPEPDPESESGSENEDWQDDEDGGIRVAGIYIPPPIKPACTSENTGEARLIITHIVNENFKSYAGKEVLGPFHKSFTCIIGPNGSGKSNVIDSMLFVFGYRASKIRSKKISVLLHKSEKHRDIKSCTVQVHFQLIIDKDGEEYEVVPNSKVVIGRTAFADNSSFYTLNDKRVQFKEVAKVLARHGIDLIHNRFLILQGEVEQIAMMKPKGLTPHETGMLEYLEDIIGTTRYKTPIQKLEEQAEILNTEKTEKQNRLQLVEKERDALEEPMREAIKFLETENEVNLLRNKHWQKYIYLHKKDIEKLEAEKAEIEEGMSELKKKLKELEDSTKETTDSIKAKEKELAAMREQFEAKDQKFKQYSLQDTTIAADLKETNKKRKKLMEDKKKEENKLAELKALPEKNAKEIAELQALATRLEADRVKEEAQRDKILASLRTDTKSLQDDKDKLQAKQIDLKKTADDAKAKCDLAQSEYDIYLSTERKEKAKMEQLTASLETTEASLKEKQRQINEIKGTLPKDEETLKTAESQLSELRPQETSVQAELRTKRNEVDEKRSTMQANRSRNRVLDFILQLKAEGRVSGIFGRLGDLGAIDEKYDVAVSTACGALDNIIVDTIENVNHCIQALKQQNVGRATFIALEKMEHLRPKTKQKVKTPENVPRLFDLMKIPDERMKTAFYFGVGETLVANNLDQASRIAYESGVRHRVVTLKGEIIEPTGTMSGGGNYVMKGRMGSSVKDLEVSSPGEMKKLESVVEKLEQKFQTIRQQLHALEETQSYLSPRIKANKTNLNKYNMEYEMLSKQVPLLKEQISKQKDVIEEVKADPKQVKQLESVVQKAKKEFEKANEAAKEIENEVKEVHSKIMELTEGKMKTANKKLDEVVKKLDKTNSHVNQLSVGIKTAERNAKKAEDRIDNLTHEIEEAQNAMLKMSEEKKKMEAEVTQLLEETEAISRNIVEKEDEVKEAQKGLASVSKNSNELKAAKLKEDQKVETVNAKIKAVRDKIPHLQNNLKKLSLHEIPDVSIKKQAKPTSPQSNNEEKDKETEEESAEKEEKEKDEEEKEEQEPEKENELRTYTEEELEAFSVDDIQYRLTHLDSELEKMKPNLTVIDDYKKKTELYLKRAGELDEINARCAEIRKWHEDVRKRRLTEFMAGYSIITEKLKEMYQMITLGGDAELELCDSLDPFSEGISFSVRPPKKSWKNISNLSGGEKTLSSLALVFALHYYKPTPLYVMDEIDAALDFKNVSIVGHYIKERTKNAQFIIISLRSNMFELADTLVGIYKTYNCTKSVAINPKFYSGSLPTQPLPASQVAI</sequence>
<keyword evidence="8" id="KW-0226">DNA condensation</keyword>
<dbReference type="SUPFAM" id="SSF75553">
    <property type="entry name" value="Smc hinge domain"/>
    <property type="match status" value="1"/>
</dbReference>
<keyword evidence="7 12" id="KW-0175">Coiled coil</keyword>
<dbReference type="PANTHER" id="PTHR18937">
    <property type="entry name" value="STRUCTURAL MAINTENANCE OF CHROMOSOMES SMC FAMILY MEMBER"/>
    <property type="match status" value="1"/>
</dbReference>